<keyword evidence="4" id="KW-0560">Oxidoreductase</keyword>
<dbReference type="InterPro" id="IPR017938">
    <property type="entry name" value="Riboflavin_synthase-like_b-brl"/>
</dbReference>
<evidence type="ECO:0000259" key="8">
    <source>
        <dbReference type="PROSITE" id="PS51384"/>
    </source>
</evidence>
<dbReference type="PROSITE" id="PS00197">
    <property type="entry name" value="2FE2S_FER_1"/>
    <property type="match status" value="1"/>
</dbReference>
<dbReference type="CDD" id="cd00207">
    <property type="entry name" value="fer2"/>
    <property type="match status" value="1"/>
</dbReference>
<feature type="domain" description="FAD-binding FR-type" evidence="8">
    <location>
        <begin position="16"/>
        <end position="118"/>
    </location>
</feature>
<dbReference type="Gene3D" id="3.10.20.30">
    <property type="match status" value="1"/>
</dbReference>
<evidence type="ECO:0000259" key="7">
    <source>
        <dbReference type="PROSITE" id="PS51085"/>
    </source>
</evidence>
<dbReference type="InterPro" id="IPR006058">
    <property type="entry name" value="2Fe2S_fd_BS"/>
</dbReference>
<keyword evidence="1" id="KW-0285">Flavoprotein</keyword>
<feature type="domain" description="2Fe-2S ferredoxin-type" evidence="7">
    <location>
        <begin position="248"/>
        <end position="331"/>
    </location>
</feature>
<evidence type="ECO:0000256" key="5">
    <source>
        <dbReference type="ARBA" id="ARBA00023004"/>
    </source>
</evidence>
<protein>
    <submittedName>
        <fullName evidence="9">Ferredoxin</fullName>
    </submittedName>
</protein>
<dbReference type="GO" id="GO:0016491">
    <property type="term" value="F:oxidoreductase activity"/>
    <property type="evidence" value="ECO:0007669"/>
    <property type="project" value="UniProtKB-KW"/>
</dbReference>
<dbReference type="PRINTS" id="PR00409">
    <property type="entry name" value="PHDIOXRDTASE"/>
</dbReference>
<dbReference type="EMBL" id="FCNX02000003">
    <property type="protein sequence ID" value="SAK54552.1"/>
    <property type="molecule type" value="Genomic_DNA"/>
</dbReference>
<dbReference type="SUPFAM" id="SSF52343">
    <property type="entry name" value="Ferredoxin reductase-like, C-terminal NADP-linked domain"/>
    <property type="match status" value="1"/>
</dbReference>
<dbReference type="AlphaFoldDB" id="A0A158A9N2"/>
<evidence type="ECO:0000256" key="4">
    <source>
        <dbReference type="ARBA" id="ARBA00023002"/>
    </source>
</evidence>
<dbReference type="Proteomes" id="UP000054903">
    <property type="component" value="Unassembled WGS sequence"/>
</dbReference>
<dbReference type="Pfam" id="PF00175">
    <property type="entry name" value="NAD_binding_1"/>
    <property type="match status" value="1"/>
</dbReference>
<evidence type="ECO:0000313" key="9">
    <source>
        <dbReference type="EMBL" id="SAK54552.1"/>
    </source>
</evidence>
<gene>
    <name evidence="9" type="ORF">AWB77_01544</name>
</gene>
<dbReference type="InterPro" id="IPR001041">
    <property type="entry name" value="2Fe-2S_ferredoxin-type"/>
</dbReference>
<dbReference type="GO" id="GO:0046872">
    <property type="term" value="F:metal ion binding"/>
    <property type="evidence" value="ECO:0007669"/>
    <property type="project" value="UniProtKB-KW"/>
</dbReference>
<evidence type="ECO:0000256" key="2">
    <source>
        <dbReference type="ARBA" id="ARBA00022714"/>
    </source>
</evidence>
<dbReference type="InterPro" id="IPR050415">
    <property type="entry name" value="MRET"/>
</dbReference>
<name>A0A158A9N2_9BURK</name>
<sequence length="331" mass="35648">MNMNTLSIPDLIEDTDKTLTLVVTDKREIAEDIFLFELRHGNGGQLPPFTAGAHLLVHTPAGIARRYSLCNDPAERERYVIAVKRDAAGSGGSLSMARDVHVGATLGVSPPLNYFALSAEASRYLLIAGGIGITPMRAMMAEIAARGAHFDVIYCTRSPETTAFLDELKASDFASRVRVHHDFGDRAQSLAIAPLVAERFGDTHIYCCGPRPLMQAVRDAASHWPSSAVHFEDFGTSAKESASGEKPFNVRLARSGGCVNVAPGETILDALRANGIDTPSSCEAGTCGSCRTRLLAGEADHRDFVLDDDEQTSEIMICVSRARSDELVLDL</sequence>
<proteinExistence type="predicted"/>
<dbReference type="STRING" id="1777138.AWB77_01544"/>
<dbReference type="PANTHER" id="PTHR47354">
    <property type="entry name" value="NADH OXIDOREDUCTASE HCR"/>
    <property type="match status" value="1"/>
</dbReference>
<keyword evidence="3" id="KW-0479">Metal-binding</keyword>
<dbReference type="InterPro" id="IPR012675">
    <property type="entry name" value="Beta-grasp_dom_sf"/>
</dbReference>
<accession>A0A158A9N2</accession>
<keyword evidence="6" id="KW-0411">Iron-sulfur</keyword>
<dbReference type="CDD" id="cd06185">
    <property type="entry name" value="PDR_like"/>
    <property type="match status" value="1"/>
</dbReference>
<evidence type="ECO:0000256" key="6">
    <source>
        <dbReference type="ARBA" id="ARBA00023014"/>
    </source>
</evidence>
<evidence type="ECO:0000313" key="10">
    <source>
        <dbReference type="Proteomes" id="UP000054903"/>
    </source>
</evidence>
<evidence type="ECO:0000256" key="3">
    <source>
        <dbReference type="ARBA" id="ARBA00022723"/>
    </source>
</evidence>
<reference evidence="9" key="1">
    <citation type="submission" date="2016-01" db="EMBL/GenBank/DDBJ databases">
        <authorList>
            <person name="Peeters C."/>
        </authorList>
    </citation>
    <scope>NUCLEOTIDE SEQUENCE</scope>
    <source>
        <strain evidence="9">LMG 29320</strain>
    </source>
</reference>
<comment type="caution">
    <text evidence="9">The sequence shown here is derived from an EMBL/GenBank/DDBJ whole genome shotgun (WGS) entry which is preliminary data.</text>
</comment>
<dbReference type="GO" id="GO:0051537">
    <property type="term" value="F:2 iron, 2 sulfur cluster binding"/>
    <property type="evidence" value="ECO:0007669"/>
    <property type="project" value="UniProtKB-KW"/>
</dbReference>
<organism evidence="9 10">
    <name type="scientific">Caballeronia fortuita</name>
    <dbReference type="NCBI Taxonomy" id="1777138"/>
    <lineage>
        <taxon>Bacteria</taxon>
        <taxon>Pseudomonadati</taxon>
        <taxon>Pseudomonadota</taxon>
        <taxon>Betaproteobacteria</taxon>
        <taxon>Burkholderiales</taxon>
        <taxon>Burkholderiaceae</taxon>
        <taxon>Caballeronia</taxon>
    </lineage>
</organism>
<evidence type="ECO:0000256" key="1">
    <source>
        <dbReference type="ARBA" id="ARBA00022630"/>
    </source>
</evidence>
<dbReference type="InterPro" id="IPR039261">
    <property type="entry name" value="FNR_nucleotide-bd"/>
</dbReference>
<dbReference type="Gene3D" id="2.40.30.10">
    <property type="entry name" value="Translation factors"/>
    <property type="match status" value="1"/>
</dbReference>
<dbReference type="PROSITE" id="PS51384">
    <property type="entry name" value="FAD_FR"/>
    <property type="match status" value="1"/>
</dbReference>
<dbReference type="SUPFAM" id="SSF63380">
    <property type="entry name" value="Riboflavin synthase domain-like"/>
    <property type="match status" value="1"/>
</dbReference>
<dbReference type="InterPro" id="IPR036010">
    <property type="entry name" value="2Fe-2S_ferredoxin-like_sf"/>
</dbReference>
<dbReference type="Gene3D" id="3.40.50.80">
    <property type="entry name" value="Nucleotide-binding domain of ferredoxin-NADP reductase (FNR) module"/>
    <property type="match status" value="1"/>
</dbReference>
<dbReference type="PROSITE" id="PS51085">
    <property type="entry name" value="2FE2S_FER_2"/>
    <property type="match status" value="1"/>
</dbReference>
<dbReference type="SUPFAM" id="SSF54292">
    <property type="entry name" value="2Fe-2S ferredoxin-like"/>
    <property type="match status" value="1"/>
</dbReference>
<keyword evidence="2" id="KW-0001">2Fe-2S</keyword>
<dbReference type="InterPro" id="IPR001433">
    <property type="entry name" value="OxRdtase_FAD/NAD-bd"/>
</dbReference>
<dbReference type="InterPro" id="IPR017927">
    <property type="entry name" value="FAD-bd_FR_type"/>
</dbReference>
<dbReference type="PANTHER" id="PTHR47354:SF1">
    <property type="entry name" value="CARNITINE MONOOXYGENASE REDUCTASE SUBUNIT"/>
    <property type="match status" value="1"/>
</dbReference>
<keyword evidence="10" id="KW-1185">Reference proteome</keyword>
<keyword evidence="5" id="KW-0408">Iron</keyword>
<dbReference type="Pfam" id="PF00111">
    <property type="entry name" value="Fer2"/>
    <property type="match status" value="1"/>
</dbReference>